<gene>
    <name evidence="1" type="ORF">AFE02nite_00230</name>
</gene>
<evidence type="ECO:0000313" key="1">
    <source>
        <dbReference type="EMBL" id="GEN78289.1"/>
    </source>
</evidence>
<proteinExistence type="predicted"/>
<name>A0A511YSW9_9CELL</name>
<keyword evidence="2" id="KW-1185">Reference proteome</keyword>
<comment type="caution">
    <text evidence="1">The sequence shown here is derived from an EMBL/GenBank/DDBJ whole genome shotgun (WGS) entry which is preliminary data.</text>
</comment>
<sequence length="74" mass="8219">MPEESPDAGRTPRTCGSCGAEDLTRLPMVLTDGTDVTFISCNACESREWLLPMPDGTWRTAPIDVVLRRSSRRH</sequence>
<organism evidence="1 2">
    <name type="scientific">Actinotalea fermentans</name>
    <dbReference type="NCBI Taxonomy" id="43671"/>
    <lineage>
        <taxon>Bacteria</taxon>
        <taxon>Bacillati</taxon>
        <taxon>Actinomycetota</taxon>
        <taxon>Actinomycetes</taxon>
        <taxon>Micrococcales</taxon>
        <taxon>Cellulomonadaceae</taxon>
        <taxon>Actinotalea</taxon>
    </lineage>
</organism>
<protein>
    <submittedName>
        <fullName evidence="1">Uncharacterized protein</fullName>
    </submittedName>
</protein>
<dbReference type="AlphaFoldDB" id="A0A511YSW9"/>
<evidence type="ECO:0000313" key="2">
    <source>
        <dbReference type="Proteomes" id="UP000321484"/>
    </source>
</evidence>
<dbReference type="Proteomes" id="UP000321484">
    <property type="component" value="Unassembled WGS sequence"/>
</dbReference>
<dbReference type="RefSeq" id="WP_146818899.1">
    <property type="nucleotide sequence ID" value="NZ_BJYK01000001.1"/>
</dbReference>
<reference evidence="1 2" key="1">
    <citation type="submission" date="2019-07" db="EMBL/GenBank/DDBJ databases">
        <title>Whole genome shotgun sequence of Actinotalea fermentans NBRC 105374.</title>
        <authorList>
            <person name="Hosoyama A."/>
            <person name="Uohara A."/>
            <person name="Ohji S."/>
            <person name="Ichikawa N."/>
        </authorList>
    </citation>
    <scope>NUCLEOTIDE SEQUENCE [LARGE SCALE GENOMIC DNA]</scope>
    <source>
        <strain evidence="1 2">NBRC 105374</strain>
    </source>
</reference>
<dbReference type="EMBL" id="BJYK01000001">
    <property type="protein sequence ID" value="GEN78289.1"/>
    <property type="molecule type" value="Genomic_DNA"/>
</dbReference>
<dbReference type="OrthoDB" id="4829533at2"/>
<accession>A0A511YSW9</accession>